<feature type="binding site" evidence="6">
    <location>
        <position position="124"/>
    </location>
    <ligand>
        <name>orotate</name>
        <dbReference type="ChEBI" id="CHEBI:30839"/>
    </ligand>
</feature>
<dbReference type="InterPro" id="IPR023031">
    <property type="entry name" value="OPRT"/>
</dbReference>
<dbReference type="InterPro" id="IPR029057">
    <property type="entry name" value="PRTase-like"/>
</dbReference>
<dbReference type="Gene3D" id="3.40.50.2020">
    <property type="match status" value="1"/>
</dbReference>
<comment type="cofactor">
    <cofactor evidence="6">
        <name>Mg(2+)</name>
        <dbReference type="ChEBI" id="CHEBI:18420"/>
    </cofactor>
</comment>
<dbReference type="RefSeq" id="WP_168116670.1">
    <property type="nucleotide sequence ID" value="NZ_BOON01000035.1"/>
</dbReference>
<comment type="caution">
    <text evidence="6">Lacks conserved residue(s) required for the propagation of feature annotation.</text>
</comment>
<keyword evidence="4 6" id="KW-0808">Transferase</keyword>
<proteinExistence type="inferred from homology"/>
<evidence type="ECO:0000256" key="5">
    <source>
        <dbReference type="ARBA" id="ARBA00022975"/>
    </source>
</evidence>
<keyword evidence="3 6" id="KW-0328">Glycosyltransferase</keyword>
<comment type="catalytic activity">
    <reaction evidence="6">
        <text>orotidine 5'-phosphate + diphosphate = orotate + 5-phospho-alpha-D-ribose 1-diphosphate</text>
        <dbReference type="Rhea" id="RHEA:10380"/>
        <dbReference type="ChEBI" id="CHEBI:30839"/>
        <dbReference type="ChEBI" id="CHEBI:33019"/>
        <dbReference type="ChEBI" id="CHEBI:57538"/>
        <dbReference type="ChEBI" id="CHEBI:58017"/>
        <dbReference type="EC" id="2.4.2.10"/>
    </reaction>
</comment>
<evidence type="ECO:0000313" key="9">
    <source>
        <dbReference type="Proteomes" id="UP000599074"/>
    </source>
</evidence>
<dbReference type="SUPFAM" id="SSF53271">
    <property type="entry name" value="PRTase-like"/>
    <property type="match status" value="1"/>
</dbReference>
<keyword evidence="6" id="KW-0460">Magnesium</keyword>
<accession>A0A8J3TCT0</accession>
<dbReference type="EC" id="2.4.2.10" evidence="2 6"/>
<comment type="similarity">
    <text evidence="6">Belongs to the purine/pyrimidine phosphoribosyltransferase family. PyrE subfamily.</text>
</comment>
<dbReference type="HAMAP" id="MF_01208">
    <property type="entry name" value="PyrE"/>
    <property type="match status" value="1"/>
</dbReference>
<evidence type="ECO:0000256" key="2">
    <source>
        <dbReference type="ARBA" id="ARBA00011971"/>
    </source>
</evidence>
<evidence type="ECO:0000256" key="4">
    <source>
        <dbReference type="ARBA" id="ARBA00022679"/>
    </source>
</evidence>
<dbReference type="Pfam" id="PF00156">
    <property type="entry name" value="Pribosyltran"/>
    <property type="match status" value="1"/>
</dbReference>
<evidence type="ECO:0000259" key="7">
    <source>
        <dbReference type="Pfam" id="PF00156"/>
    </source>
</evidence>
<evidence type="ECO:0000256" key="1">
    <source>
        <dbReference type="ARBA" id="ARBA00004889"/>
    </source>
</evidence>
<feature type="domain" description="Phosphoribosyltransferase" evidence="7">
    <location>
        <begin position="46"/>
        <end position="155"/>
    </location>
</feature>
<evidence type="ECO:0000313" key="8">
    <source>
        <dbReference type="EMBL" id="GII24368.1"/>
    </source>
</evidence>
<comment type="function">
    <text evidence="6">Catalyzes the transfer of a ribosyl phosphate group from 5-phosphoribose 1-diphosphate to orotate, leading to the formation of orotidine monophosphate (OMP).</text>
</comment>
<evidence type="ECO:0000256" key="6">
    <source>
        <dbReference type="HAMAP-Rule" id="MF_01208"/>
    </source>
</evidence>
<dbReference type="EMBL" id="BOON01000035">
    <property type="protein sequence ID" value="GII24368.1"/>
    <property type="molecule type" value="Genomic_DNA"/>
</dbReference>
<dbReference type="GO" id="GO:0044205">
    <property type="term" value="P:'de novo' UMP biosynthetic process"/>
    <property type="evidence" value="ECO:0007669"/>
    <property type="project" value="UniProtKB-UniRule"/>
</dbReference>
<feature type="binding site" description="in other chain" evidence="6">
    <location>
        <position position="94"/>
    </location>
    <ligand>
        <name>5-phospho-alpha-D-ribose 1-diphosphate</name>
        <dbReference type="ChEBI" id="CHEBI:58017"/>
        <note>ligand shared between dimeric partners</note>
    </ligand>
</feature>
<sequence>MDVLRQLAERGAISTDRHFVYASGRHGAAYINLDHALPDTTLMARLCRELAAPFQGQAEIVAAPAVGGIVLAVLTAQALTSDGGAAIPAVWADKTGGGGLAVERAGFADLLRGRAALVVEDLITTGGSVAAVCREVERHGARVVGVSAVCNRGGATAGELRVPRLHSLAEVELAAFPADACPLCAEEIPIVADVGHGGEFQALRPDYPGGFVPLISVGGECPGRGV</sequence>
<dbReference type="GO" id="GO:0000287">
    <property type="term" value="F:magnesium ion binding"/>
    <property type="evidence" value="ECO:0007669"/>
    <property type="project" value="UniProtKB-UniRule"/>
</dbReference>
<dbReference type="GO" id="GO:0019856">
    <property type="term" value="P:pyrimidine nucleobase biosynthetic process"/>
    <property type="evidence" value="ECO:0007669"/>
    <property type="project" value="TreeGrafter"/>
</dbReference>
<dbReference type="GO" id="GO:0004588">
    <property type="term" value="F:orotate phosphoribosyltransferase activity"/>
    <property type="evidence" value="ECO:0007669"/>
    <property type="project" value="UniProtKB-UniRule"/>
</dbReference>
<feature type="binding site" evidence="6">
    <location>
        <position position="152"/>
    </location>
    <ligand>
        <name>orotate</name>
        <dbReference type="ChEBI" id="CHEBI:30839"/>
    </ligand>
</feature>
<comment type="pathway">
    <text evidence="1 6">Pyrimidine metabolism; UMP biosynthesis via de novo pathway; UMP from orotate: step 1/2.</text>
</comment>
<dbReference type="UniPathway" id="UPA00070">
    <property type="reaction ID" value="UER00119"/>
</dbReference>
<dbReference type="PANTHER" id="PTHR19278:SF9">
    <property type="entry name" value="URIDINE 5'-MONOPHOSPHATE SYNTHASE"/>
    <property type="match status" value="1"/>
</dbReference>
<gene>
    <name evidence="8" type="primary">pyrE_2</name>
    <name evidence="6" type="synonym">pyrE</name>
    <name evidence="8" type="ORF">Pme01_39650</name>
</gene>
<keyword evidence="9" id="KW-1185">Reference proteome</keyword>
<organism evidence="8 9">
    <name type="scientific">Planosporangium mesophilum</name>
    <dbReference type="NCBI Taxonomy" id="689768"/>
    <lineage>
        <taxon>Bacteria</taxon>
        <taxon>Bacillati</taxon>
        <taxon>Actinomycetota</taxon>
        <taxon>Actinomycetes</taxon>
        <taxon>Micromonosporales</taxon>
        <taxon>Micromonosporaceae</taxon>
        <taxon>Planosporangium</taxon>
    </lineage>
</organism>
<keyword evidence="5 6" id="KW-0665">Pyrimidine biosynthesis</keyword>
<comment type="subunit">
    <text evidence="6">Homodimer.</text>
</comment>
<evidence type="ECO:0000256" key="3">
    <source>
        <dbReference type="ARBA" id="ARBA00022676"/>
    </source>
</evidence>
<name>A0A8J3TCT0_9ACTN</name>
<protein>
    <recommendedName>
        <fullName evidence="2 6">Orotate phosphoribosyltransferase</fullName>
        <shortName evidence="6">OPRT</shortName>
        <shortName evidence="6">OPRTase</shortName>
        <ecNumber evidence="2 6">2.4.2.10</ecNumber>
    </recommendedName>
</protein>
<dbReference type="AlphaFoldDB" id="A0A8J3TCT0"/>
<dbReference type="PANTHER" id="PTHR19278">
    <property type="entry name" value="OROTATE PHOSPHORIBOSYLTRANSFERASE"/>
    <property type="match status" value="1"/>
</dbReference>
<feature type="binding site" description="in other chain" evidence="6">
    <location>
        <begin position="120"/>
        <end position="128"/>
    </location>
    <ligand>
        <name>5-phospho-alpha-D-ribose 1-diphosphate</name>
        <dbReference type="ChEBI" id="CHEBI:58017"/>
        <note>ligand shared between dimeric partners</note>
    </ligand>
</feature>
<dbReference type="CDD" id="cd06223">
    <property type="entry name" value="PRTases_typeI"/>
    <property type="match status" value="1"/>
</dbReference>
<dbReference type="InterPro" id="IPR000836">
    <property type="entry name" value="PRTase_dom"/>
</dbReference>
<dbReference type="Proteomes" id="UP000599074">
    <property type="component" value="Unassembled WGS sequence"/>
</dbReference>
<comment type="caution">
    <text evidence="8">The sequence shown here is derived from an EMBL/GenBank/DDBJ whole genome shotgun (WGS) entry which is preliminary data.</text>
</comment>
<reference evidence="8" key="1">
    <citation type="submission" date="2021-01" db="EMBL/GenBank/DDBJ databases">
        <title>Whole genome shotgun sequence of Planosporangium mesophilum NBRC 109066.</title>
        <authorList>
            <person name="Komaki H."/>
            <person name="Tamura T."/>
        </authorList>
    </citation>
    <scope>NUCLEOTIDE SEQUENCE</scope>
    <source>
        <strain evidence="8">NBRC 109066</strain>
    </source>
</reference>